<feature type="compositionally biased region" description="Gly residues" evidence="1">
    <location>
        <begin position="111"/>
        <end position="139"/>
    </location>
</feature>
<accession>A0A7S3XYY5</accession>
<proteinExistence type="predicted"/>
<protein>
    <submittedName>
        <fullName evidence="2">Uncharacterized protein</fullName>
    </submittedName>
</protein>
<sequence>MLQRFGRTWVMRIKTKRTQIEKLEHIFYTHDLQIHDGKEFGAFSFQEFKGLLRKAGFPGLGDKFQCKLFDEWNDKADWMEAQQALGKKPAAGKPPEGPLAALKGAALLGGAPPGGRGGGSSTGAGQGPGGGGTGGGGSGQETKASKHWRGIRLYARYGFLWQDFGNKDRAMAANSEARRAPGAARRAFALLMVDRGLYVLGR</sequence>
<name>A0A7S3XYY5_HETAK</name>
<dbReference type="AlphaFoldDB" id="A0A7S3XYY5"/>
<evidence type="ECO:0000313" key="2">
    <source>
        <dbReference type="EMBL" id="CAE0636150.1"/>
    </source>
</evidence>
<gene>
    <name evidence="2" type="ORF">HAKA00212_LOCUS14910</name>
</gene>
<feature type="region of interest" description="Disordered" evidence="1">
    <location>
        <begin position="110"/>
        <end position="143"/>
    </location>
</feature>
<reference evidence="2" key="1">
    <citation type="submission" date="2021-01" db="EMBL/GenBank/DDBJ databases">
        <authorList>
            <person name="Corre E."/>
            <person name="Pelletier E."/>
            <person name="Niang G."/>
            <person name="Scheremetjew M."/>
            <person name="Finn R."/>
            <person name="Kale V."/>
            <person name="Holt S."/>
            <person name="Cochrane G."/>
            <person name="Meng A."/>
            <person name="Brown T."/>
            <person name="Cohen L."/>
        </authorList>
    </citation>
    <scope>NUCLEOTIDE SEQUENCE</scope>
    <source>
        <strain evidence="2">CCMP3107</strain>
    </source>
</reference>
<evidence type="ECO:0000256" key="1">
    <source>
        <dbReference type="SAM" id="MobiDB-lite"/>
    </source>
</evidence>
<dbReference type="EMBL" id="HBIU01032294">
    <property type="protein sequence ID" value="CAE0636150.1"/>
    <property type="molecule type" value="Transcribed_RNA"/>
</dbReference>
<organism evidence="2">
    <name type="scientific">Heterosigma akashiwo</name>
    <name type="common">Chromophytic alga</name>
    <name type="synonym">Heterosigma carterae</name>
    <dbReference type="NCBI Taxonomy" id="2829"/>
    <lineage>
        <taxon>Eukaryota</taxon>
        <taxon>Sar</taxon>
        <taxon>Stramenopiles</taxon>
        <taxon>Ochrophyta</taxon>
        <taxon>Raphidophyceae</taxon>
        <taxon>Chattonellales</taxon>
        <taxon>Chattonellaceae</taxon>
        <taxon>Heterosigma</taxon>
    </lineage>
</organism>